<dbReference type="InterPro" id="IPR034701">
    <property type="entry name" value="CdaA"/>
</dbReference>
<dbReference type="GO" id="GO:0006171">
    <property type="term" value="P:cAMP biosynthetic process"/>
    <property type="evidence" value="ECO:0007669"/>
    <property type="project" value="InterPro"/>
</dbReference>
<dbReference type="EC" id="2.7.7.85" evidence="10"/>
<evidence type="ECO:0000313" key="12">
    <source>
        <dbReference type="EMBL" id="OLS02082.1"/>
    </source>
</evidence>
<comment type="subunit">
    <text evidence="10">Probably a homodimer.</text>
</comment>
<keyword evidence="9 10" id="KW-0472">Membrane</keyword>
<organism evidence="12 13">
    <name type="scientific">Tissierella creatinophila DSM 6911</name>
    <dbReference type="NCBI Taxonomy" id="1123403"/>
    <lineage>
        <taxon>Bacteria</taxon>
        <taxon>Bacillati</taxon>
        <taxon>Bacillota</taxon>
        <taxon>Tissierellia</taxon>
        <taxon>Tissierellales</taxon>
        <taxon>Tissierellaceae</taxon>
        <taxon>Tissierella</taxon>
    </lineage>
</organism>
<comment type="catalytic activity">
    <reaction evidence="1 10">
        <text>2 ATP = 3',3'-c-di-AMP + 2 diphosphate</text>
        <dbReference type="Rhea" id="RHEA:35655"/>
        <dbReference type="ChEBI" id="CHEBI:30616"/>
        <dbReference type="ChEBI" id="CHEBI:33019"/>
        <dbReference type="ChEBI" id="CHEBI:71500"/>
        <dbReference type="EC" id="2.7.7.85"/>
    </reaction>
</comment>
<gene>
    <name evidence="12" type="primary">disA</name>
    <name evidence="10" type="synonym">dacA</name>
    <name evidence="12" type="ORF">TICRE_19000</name>
</gene>
<dbReference type="PANTHER" id="PTHR34185">
    <property type="entry name" value="DIADENYLATE CYCLASE"/>
    <property type="match status" value="1"/>
</dbReference>
<dbReference type="AlphaFoldDB" id="A0A1U7M442"/>
<evidence type="ECO:0000256" key="9">
    <source>
        <dbReference type="ARBA" id="ARBA00023136"/>
    </source>
</evidence>
<feature type="transmembrane region" description="Helical" evidence="10">
    <location>
        <begin position="65"/>
        <end position="82"/>
    </location>
</feature>
<evidence type="ECO:0000256" key="6">
    <source>
        <dbReference type="ARBA" id="ARBA00022741"/>
    </source>
</evidence>
<comment type="caution">
    <text evidence="12">The sequence shown here is derived from an EMBL/GenBank/DDBJ whole genome shotgun (WGS) entry which is preliminary data.</text>
</comment>
<name>A0A1U7M442_TISCR</name>
<dbReference type="GO" id="GO:0106408">
    <property type="term" value="F:diadenylate cyclase activity"/>
    <property type="evidence" value="ECO:0007669"/>
    <property type="project" value="UniProtKB-EC"/>
</dbReference>
<evidence type="ECO:0000256" key="1">
    <source>
        <dbReference type="ARBA" id="ARBA00000877"/>
    </source>
</evidence>
<dbReference type="PIRSF" id="PIRSF004793">
    <property type="entry name" value="UCP004793"/>
    <property type="match status" value="1"/>
</dbReference>
<dbReference type="Gene3D" id="3.40.1700.10">
    <property type="entry name" value="DNA integrity scanning protein, DisA, N-terminal domain"/>
    <property type="match status" value="1"/>
</dbReference>
<evidence type="ECO:0000256" key="7">
    <source>
        <dbReference type="ARBA" id="ARBA00022840"/>
    </source>
</evidence>
<dbReference type="SUPFAM" id="SSF143597">
    <property type="entry name" value="YojJ-like"/>
    <property type="match status" value="1"/>
</dbReference>
<evidence type="ECO:0000256" key="8">
    <source>
        <dbReference type="ARBA" id="ARBA00022989"/>
    </source>
</evidence>
<dbReference type="HAMAP" id="MF_01499">
    <property type="entry name" value="DacA"/>
    <property type="match status" value="1"/>
</dbReference>
<keyword evidence="8 10" id="KW-1133">Transmembrane helix</keyword>
<feature type="domain" description="DAC" evidence="11">
    <location>
        <begin position="83"/>
        <end position="244"/>
    </location>
</feature>
<sequence length="277" mass="31034">MEYITNVLTNLRMRDVIDIVVVAIIFYKLFTLIKETRAEQLIKGIIFLLVLTKISEWMQLFTINWILNNAMTLGAIAILVVFQPELRRGLEYLGRSSLFTKSLIEIRGESISEVVEEIIEAVASLSRQKIGALIVLEKHTGLNEVADTGTIIEGFVSSDLLINIFIPNTPLHDGAVIIKEDKIKAAACFLPLTENNTLSKELGTRHRAALGISERSDSISIVVSEETGGISTAQNGSISRYLDIQTLRQILLDMYKPDTDSINFLNRWRGKNEQSKK</sequence>
<keyword evidence="4 10" id="KW-0812">Transmembrane</keyword>
<dbReference type="InterPro" id="IPR014046">
    <property type="entry name" value="C-di-AMP_synthase"/>
</dbReference>
<dbReference type="Pfam" id="PF02457">
    <property type="entry name" value="DAC"/>
    <property type="match status" value="1"/>
</dbReference>
<dbReference type="PANTHER" id="PTHR34185:SF1">
    <property type="entry name" value="DIADENYLATE CYCLASE"/>
    <property type="match status" value="1"/>
</dbReference>
<dbReference type="Pfam" id="PF19293">
    <property type="entry name" value="CdaA_N"/>
    <property type="match status" value="1"/>
</dbReference>
<evidence type="ECO:0000259" key="11">
    <source>
        <dbReference type="PROSITE" id="PS51794"/>
    </source>
</evidence>
<evidence type="ECO:0000256" key="2">
    <source>
        <dbReference type="ARBA" id="ARBA00022475"/>
    </source>
</evidence>
<keyword evidence="3 10" id="KW-0808">Transferase</keyword>
<keyword evidence="7 10" id="KW-0067">ATP-binding</keyword>
<comment type="similarity">
    <text evidence="10">Belongs to the adenylate cyclase family. DacA/CdaA subfamily.</text>
</comment>
<dbReference type="RefSeq" id="WP_408645652.1">
    <property type="nucleotide sequence ID" value="NZ_LTDM01000043.1"/>
</dbReference>
<dbReference type="InterPro" id="IPR003390">
    <property type="entry name" value="DNA_integrity_scan_DisA_N"/>
</dbReference>
<evidence type="ECO:0000256" key="10">
    <source>
        <dbReference type="HAMAP-Rule" id="MF_01499"/>
    </source>
</evidence>
<dbReference type="InterPro" id="IPR036888">
    <property type="entry name" value="DNA_integrity_DisA_N_sf"/>
</dbReference>
<feature type="transmembrane region" description="Helical" evidence="10">
    <location>
        <begin position="16"/>
        <end position="33"/>
    </location>
</feature>
<dbReference type="Proteomes" id="UP000186112">
    <property type="component" value="Unassembled WGS sequence"/>
</dbReference>
<dbReference type="GO" id="GO:0005524">
    <property type="term" value="F:ATP binding"/>
    <property type="evidence" value="ECO:0007669"/>
    <property type="project" value="UniProtKB-UniRule"/>
</dbReference>
<evidence type="ECO:0000256" key="3">
    <source>
        <dbReference type="ARBA" id="ARBA00022679"/>
    </source>
</evidence>
<dbReference type="EMBL" id="LTDM01000043">
    <property type="protein sequence ID" value="OLS02082.1"/>
    <property type="molecule type" value="Genomic_DNA"/>
</dbReference>
<keyword evidence="5 10" id="KW-0548">Nucleotidyltransferase</keyword>
<dbReference type="FunFam" id="3.40.1700.10:FF:000002">
    <property type="entry name" value="Diadenylate cyclase"/>
    <property type="match status" value="1"/>
</dbReference>
<dbReference type="PROSITE" id="PS51794">
    <property type="entry name" value="DAC"/>
    <property type="match status" value="1"/>
</dbReference>
<keyword evidence="2 10" id="KW-1003">Cell membrane</keyword>
<evidence type="ECO:0000256" key="4">
    <source>
        <dbReference type="ARBA" id="ARBA00022692"/>
    </source>
</evidence>
<comment type="function">
    <text evidence="10">Catalyzes the condensation of 2 ATP molecules into cyclic di-AMP (c-di-AMP), a second messenger used to regulate differing processes in different bacteria.</text>
</comment>
<keyword evidence="13" id="KW-1185">Reference proteome</keyword>
<dbReference type="InterPro" id="IPR045585">
    <property type="entry name" value="CdaA_N"/>
</dbReference>
<dbReference type="NCBIfam" id="TIGR00159">
    <property type="entry name" value="diadenylate cyclase CdaA"/>
    <property type="match status" value="1"/>
</dbReference>
<comment type="caution">
    <text evidence="10">Lacks conserved residue(s) required for the propagation of feature annotation.</text>
</comment>
<dbReference type="GO" id="GO:0004016">
    <property type="term" value="F:adenylate cyclase activity"/>
    <property type="evidence" value="ECO:0007669"/>
    <property type="project" value="UniProtKB-UniRule"/>
</dbReference>
<proteinExistence type="inferred from homology"/>
<reference evidence="12 13" key="1">
    <citation type="submission" date="2016-02" db="EMBL/GenBank/DDBJ databases">
        <title>Genome sequence of Tissierella creatinophila DSM 6911.</title>
        <authorList>
            <person name="Poehlein A."/>
            <person name="Daniel R."/>
        </authorList>
    </citation>
    <scope>NUCLEOTIDE SEQUENCE [LARGE SCALE GENOMIC DNA]</scope>
    <source>
        <strain evidence="12 13">DSM 6911</strain>
    </source>
</reference>
<evidence type="ECO:0000313" key="13">
    <source>
        <dbReference type="Proteomes" id="UP000186112"/>
    </source>
</evidence>
<protein>
    <recommendedName>
        <fullName evidence="10">Diadenylate cyclase</fullName>
        <shortName evidence="10">DAC</shortName>
        <ecNumber evidence="10">2.7.7.85</ecNumber>
    </recommendedName>
    <alternativeName>
        <fullName evidence="10">Cyclic-di-AMP synthase</fullName>
        <shortName evidence="10">c-di-AMP synthase</shortName>
    </alternativeName>
</protein>
<dbReference type="InterPro" id="IPR050338">
    <property type="entry name" value="DisA"/>
</dbReference>
<accession>A0A1U7M442</accession>
<keyword evidence="6 10" id="KW-0547">Nucleotide-binding</keyword>
<evidence type="ECO:0000256" key="5">
    <source>
        <dbReference type="ARBA" id="ARBA00022695"/>
    </source>
</evidence>